<evidence type="ECO:0000313" key="2">
    <source>
        <dbReference type="EMBL" id="KIJ36194.1"/>
    </source>
</evidence>
<sequence length="320" mass="35344">MFDNTNTPLITATVLAKENISAAEPLRSTQSKLSRRARTRLIINSSDSKSKSSLQQGRPVVPNPRRRRAQVAPAKLASQFLQLSLDVNELDMTNMPSTGNTLRIPKHLPRAPVRYINPALLPEELRHVSMDYIQDCLVEIGPVLFDSAKSVVADPPRNELPCQLEVQYDNKGQNTESPSHLFAIHSKTSTAVSLFPIHAIVFTSHCANLPALPASRTIFTKGSVTLPVVPLRIPHPASFPTLMHYLYTKKIDQLVASLLPNPIADDVSMHTLLNQIGRVYGLWMNAVALGVCEDKIWPAVDDVWVKLLDALQEKIATTSS</sequence>
<keyword evidence="3" id="KW-1185">Reference proteome</keyword>
<reference evidence="2 3" key="1">
    <citation type="submission" date="2014-06" db="EMBL/GenBank/DDBJ databases">
        <title>Evolutionary Origins and Diversification of the Mycorrhizal Mutualists.</title>
        <authorList>
            <consortium name="DOE Joint Genome Institute"/>
            <consortium name="Mycorrhizal Genomics Consortium"/>
            <person name="Kohler A."/>
            <person name="Kuo A."/>
            <person name="Nagy L.G."/>
            <person name="Floudas D."/>
            <person name="Copeland A."/>
            <person name="Barry K.W."/>
            <person name="Cichocki N."/>
            <person name="Veneault-Fourrey C."/>
            <person name="LaButti K."/>
            <person name="Lindquist E.A."/>
            <person name="Lipzen A."/>
            <person name="Lundell T."/>
            <person name="Morin E."/>
            <person name="Murat C."/>
            <person name="Riley R."/>
            <person name="Ohm R."/>
            <person name="Sun H."/>
            <person name="Tunlid A."/>
            <person name="Henrissat B."/>
            <person name="Grigoriev I.V."/>
            <person name="Hibbett D.S."/>
            <person name="Martin F."/>
        </authorList>
    </citation>
    <scope>NUCLEOTIDE SEQUENCE [LARGE SCALE GENOMIC DNA]</scope>
    <source>
        <strain evidence="2 3">SS14</strain>
    </source>
</reference>
<organism evidence="2 3">
    <name type="scientific">Sphaerobolus stellatus (strain SS14)</name>
    <dbReference type="NCBI Taxonomy" id="990650"/>
    <lineage>
        <taxon>Eukaryota</taxon>
        <taxon>Fungi</taxon>
        <taxon>Dikarya</taxon>
        <taxon>Basidiomycota</taxon>
        <taxon>Agaricomycotina</taxon>
        <taxon>Agaricomycetes</taxon>
        <taxon>Phallomycetidae</taxon>
        <taxon>Geastrales</taxon>
        <taxon>Sphaerobolaceae</taxon>
        <taxon>Sphaerobolus</taxon>
    </lineage>
</organism>
<proteinExistence type="predicted"/>
<feature type="region of interest" description="Disordered" evidence="1">
    <location>
        <begin position="42"/>
        <end position="66"/>
    </location>
</feature>
<feature type="compositionally biased region" description="Low complexity" evidence="1">
    <location>
        <begin position="45"/>
        <end position="60"/>
    </location>
</feature>
<gene>
    <name evidence="2" type="ORF">M422DRAFT_782340</name>
</gene>
<dbReference type="AlphaFoldDB" id="A0A0C9UMW3"/>
<dbReference type="HOGENOM" id="CLU_760768_0_0_1"/>
<protein>
    <recommendedName>
        <fullName evidence="4">Clp1</fullName>
    </recommendedName>
</protein>
<dbReference type="Proteomes" id="UP000054279">
    <property type="component" value="Unassembled WGS sequence"/>
</dbReference>
<evidence type="ECO:0008006" key="4">
    <source>
        <dbReference type="Google" id="ProtNLM"/>
    </source>
</evidence>
<dbReference type="EMBL" id="KN837181">
    <property type="protein sequence ID" value="KIJ36194.1"/>
    <property type="molecule type" value="Genomic_DNA"/>
</dbReference>
<evidence type="ECO:0000256" key="1">
    <source>
        <dbReference type="SAM" id="MobiDB-lite"/>
    </source>
</evidence>
<name>A0A0C9UMW3_SPHS4</name>
<evidence type="ECO:0000313" key="3">
    <source>
        <dbReference type="Proteomes" id="UP000054279"/>
    </source>
</evidence>
<dbReference type="OrthoDB" id="2570975at2759"/>
<accession>A0A0C9UMW3</accession>